<evidence type="ECO:0000313" key="5">
    <source>
        <dbReference type="EMBL" id="RXK53815.1"/>
    </source>
</evidence>
<accession>A0A4Q1C610</accession>
<protein>
    <submittedName>
        <fullName evidence="5">Alpha/beta hydrolase</fullName>
    </submittedName>
</protein>
<evidence type="ECO:0000256" key="1">
    <source>
        <dbReference type="ARBA" id="ARBA00022801"/>
    </source>
</evidence>
<feature type="signal peptide" evidence="3">
    <location>
        <begin position="1"/>
        <end position="28"/>
    </location>
</feature>
<dbReference type="Proteomes" id="UP000290218">
    <property type="component" value="Unassembled WGS sequence"/>
</dbReference>
<proteinExistence type="predicted"/>
<feature type="compositionally biased region" description="Low complexity" evidence="2">
    <location>
        <begin position="154"/>
        <end position="167"/>
    </location>
</feature>
<evidence type="ECO:0000313" key="6">
    <source>
        <dbReference type="Proteomes" id="UP000290218"/>
    </source>
</evidence>
<dbReference type="InterPro" id="IPR050300">
    <property type="entry name" value="GDXG_lipolytic_enzyme"/>
</dbReference>
<dbReference type="SUPFAM" id="SSF53474">
    <property type="entry name" value="alpha/beta-Hydrolases"/>
    <property type="match status" value="1"/>
</dbReference>
<feature type="domain" description="Alpha/beta hydrolase fold-3" evidence="4">
    <location>
        <begin position="174"/>
        <end position="239"/>
    </location>
</feature>
<keyword evidence="1 5" id="KW-0378">Hydrolase</keyword>
<gene>
    <name evidence="5" type="ORF">ESB00_19220</name>
</gene>
<feature type="region of interest" description="Disordered" evidence="2">
    <location>
        <begin position="154"/>
        <end position="175"/>
    </location>
</feature>
<dbReference type="Gene3D" id="3.40.50.1820">
    <property type="entry name" value="alpha/beta hydrolase"/>
    <property type="match status" value="1"/>
</dbReference>
<evidence type="ECO:0000256" key="3">
    <source>
        <dbReference type="SAM" id="SignalP"/>
    </source>
</evidence>
<dbReference type="PANTHER" id="PTHR48081:SF6">
    <property type="entry name" value="PEPTIDASE S9 PROLYL OLIGOPEPTIDASE CATALYTIC DOMAIN-CONTAINING PROTEIN"/>
    <property type="match status" value="1"/>
</dbReference>
<evidence type="ECO:0000259" key="4">
    <source>
        <dbReference type="Pfam" id="PF07859"/>
    </source>
</evidence>
<dbReference type="OrthoDB" id="9794725at2"/>
<comment type="caution">
    <text evidence="5">The sequence shown here is derived from an EMBL/GenBank/DDBJ whole genome shotgun (WGS) entry which is preliminary data.</text>
</comment>
<dbReference type="AlphaFoldDB" id="A0A4Q1C610"/>
<dbReference type="InterPro" id="IPR029058">
    <property type="entry name" value="AB_hydrolase_fold"/>
</dbReference>
<dbReference type="InterPro" id="IPR013094">
    <property type="entry name" value="AB_hydrolase_3"/>
</dbReference>
<keyword evidence="6" id="KW-1185">Reference proteome</keyword>
<reference evidence="5 6" key="1">
    <citation type="submission" date="2019-01" db="EMBL/GenBank/DDBJ databases">
        <title>Lacunisphaera sp. strain TWA-58.</title>
        <authorList>
            <person name="Chen W.-M."/>
        </authorList>
    </citation>
    <scope>NUCLEOTIDE SEQUENCE [LARGE SCALE GENOMIC DNA]</scope>
    <source>
        <strain evidence="5 6">TWA-58</strain>
    </source>
</reference>
<organism evidence="5 6">
    <name type="scientific">Oleiharenicola lentus</name>
    <dbReference type="NCBI Taxonomy" id="2508720"/>
    <lineage>
        <taxon>Bacteria</taxon>
        <taxon>Pseudomonadati</taxon>
        <taxon>Verrucomicrobiota</taxon>
        <taxon>Opitutia</taxon>
        <taxon>Opitutales</taxon>
        <taxon>Opitutaceae</taxon>
        <taxon>Oleiharenicola</taxon>
    </lineage>
</organism>
<dbReference type="GO" id="GO:0016787">
    <property type="term" value="F:hydrolase activity"/>
    <property type="evidence" value="ECO:0007669"/>
    <property type="project" value="UniProtKB-KW"/>
</dbReference>
<dbReference type="EMBL" id="SDHX01000002">
    <property type="protein sequence ID" value="RXK53815.1"/>
    <property type="molecule type" value="Genomic_DNA"/>
</dbReference>
<feature type="chain" id="PRO_5020998228" evidence="3">
    <location>
        <begin position="29"/>
        <end position="324"/>
    </location>
</feature>
<dbReference type="Pfam" id="PF07859">
    <property type="entry name" value="Abhydrolase_3"/>
    <property type="match status" value="1"/>
</dbReference>
<name>A0A4Q1C610_9BACT</name>
<dbReference type="PANTHER" id="PTHR48081">
    <property type="entry name" value="AB HYDROLASE SUPERFAMILY PROTEIN C4A8.06C"/>
    <property type="match status" value="1"/>
</dbReference>
<keyword evidence="3" id="KW-0732">Signal</keyword>
<evidence type="ECO:0000256" key="2">
    <source>
        <dbReference type="SAM" id="MobiDB-lite"/>
    </source>
</evidence>
<sequence>MSMPASFLKLARASALAALLTLAVSAFAQDGTIYPLDPIPEPNAIVLGTGGVENQPASESWFRQWGEPMVRNVTTATLTPYLPDPAKANGTAVIVAPGGGFRWLSINNEGWKIAKALNDRGVAAFVLKYRLIPTPPTIEGLQQSMNRTFAAVTPPAGGAAGGAAPAAAEPPRPPRPDLTNQLADAEAAYALILSRAKEWGVDTSRIGMMGFSAGAGLTMHCTLNSKTMKLAFIAPIYGGMGPVEVPKDAPPLFVAIAANDFLFNGQFGLIKSWYDAKKPVEFHLYQDGGHGFGMGYPGHPTYYWFEPFTHWLDHNGFLKAQAAK</sequence>